<comment type="caution">
    <text evidence="4">The sequence shown here is derived from an EMBL/GenBank/DDBJ whole genome shotgun (WGS) entry which is preliminary data.</text>
</comment>
<dbReference type="SUPFAM" id="SSF90250">
    <property type="entry name" value="Troponin coil-coiled subunits"/>
    <property type="match status" value="1"/>
</dbReference>
<evidence type="ECO:0000313" key="5">
    <source>
        <dbReference type="Proteomes" id="UP000676336"/>
    </source>
</evidence>
<reference evidence="4" key="1">
    <citation type="submission" date="2021-02" db="EMBL/GenBank/DDBJ databases">
        <authorList>
            <person name="Nowell W R."/>
        </authorList>
    </citation>
    <scope>NUCLEOTIDE SEQUENCE</scope>
</reference>
<evidence type="ECO:0000313" key="2">
    <source>
        <dbReference type="EMBL" id="CAF4633733.1"/>
    </source>
</evidence>
<dbReference type="AlphaFoldDB" id="A0A8S3BPW2"/>
<dbReference type="Gene3D" id="1.20.5.350">
    <property type="match status" value="1"/>
</dbReference>
<proteinExistence type="predicted"/>
<gene>
    <name evidence="1" type="ORF">BYL167_LOCUS37018</name>
    <name evidence="3" type="ORF">GIL414_LOCUS47512</name>
    <name evidence="2" type="ORF">SMN809_LOCUS40386</name>
    <name evidence="4" type="ORF">SMN809_LOCUS48211</name>
</gene>
<dbReference type="EMBL" id="CAJOBH010082486">
    <property type="protein sequence ID" value="CAF4523590.1"/>
    <property type="molecule type" value="Genomic_DNA"/>
</dbReference>
<dbReference type="EMBL" id="CAJOBI010154400">
    <property type="protein sequence ID" value="CAF4824936.1"/>
    <property type="molecule type" value="Genomic_DNA"/>
</dbReference>
<dbReference type="Proteomes" id="UP000676336">
    <property type="component" value="Unassembled WGS sequence"/>
</dbReference>
<accession>A0A8S3BPW2</accession>
<dbReference type="EMBL" id="CAJOBI010111166">
    <property type="protein sequence ID" value="CAF4633733.1"/>
    <property type="molecule type" value="Genomic_DNA"/>
</dbReference>
<dbReference type="EMBL" id="CAJOBJ010151728">
    <property type="protein sequence ID" value="CAF4809314.1"/>
    <property type="molecule type" value="Genomic_DNA"/>
</dbReference>
<evidence type="ECO:0000313" key="3">
    <source>
        <dbReference type="EMBL" id="CAF4809314.1"/>
    </source>
</evidence>
<sequence length="48" mass="5512">MATENLKNAAEERSAARTKYIEERVKPIPNDFNALNEAHLVSLVKEYH</sequence>
<name>A0A8S3BPW2_9BILA</name>
<evidence type="ECO:0000313" key="4">
    <source>
        <dbReference type="EMBL" id="CAF4824936.1"/>
    </source>
</evidence>
<dbReference type="InterPro" id="IPR038077">
    <property type="entry name" value="Troponin_sf"/>
</dbReference>
<organism evidence="4 5">
    <name type="scientific">Rotaria magnacalcarata</name>
    <dbReference type="NCBI Taxonomy" id="392030"/>
    <lineage>
        <taxon>Eukaryota</taxon>
        <taxon>Metazoa</taxon>
        <taxon>Spiralia</taxon>
        <taxon>Gnathifera</taxon>
        <taxon>Rotifera</taxon>
        <taxon>Eurotatoria</taxon>
        <taxon>Bdelloidea</taxon>
        <taxon>Philodinida</taxon>
        <taxon>Philodinidae</taxon>
        <taxon>Rotaria</taxon>
    </lineage>
</organism>
<dbReference type="Proteomes" id="UP000681720">
    <property type="component" value="Unassembled WGS sequence"/>
</dbReference>
<dbReference type="Proteomes" id="UP000681967">
    <property type="component" value="Unassembled WGS sequence"/>
</dbReference>
<evidence type="ECO:0000313" key="1">
    <source>
        <dbReference type="EMBL" id="CAF4523590.1"/>
    </source>
</evidence>
<protein>
    <submittedName>
        <fullName evidence="4">Uncharacterized protein</fullName>
    </submittedName>
</protein>
<feature type="non-terminal residue" evidence="4">
    <location>
        <position position="48"/>
    </location>
</feature>